<sequence length="501" mass="56769">MIRRDVLKSIAALALWPGMARAEGGVAFSEAMLHELARQIAANPYAERPFVPDAWRELTYDQYRGIRYDTDKAIWAGTDTTLEFDMFPPGLYFPHAVEVNMVENGVARRLPFDFSLYDLHEIVPELPVDDALGYSGIRLRAEIEKPGFFQEYAVFQGASYFRVIARDLVYGLSARGLALNTASPDGEEFPDFTRFWIEKPAPGVTEHKVHALLESPSVTGIYHFTLRPSGTTTEVDVRCTLWPRTELANVGIAPLTSMFYFDETNRGRFDDFRPAVHDSDGLSIHNGNGELIWRPLANPTFIQISSFVDDNPKGFGLAQRERAFSNFEDLEAHYHERPSLWITPGEDWGQGAVTLVEIPTDKEIYDNIVVYWKPRTPLAEGSEHAFSYRMTWTDQIEATKPVTPVLNTRLGKGFAHNDHKVVVIDFAPHPALPDDYEELVAYVRANTFETSVPQIQRNPETDGPRLVFSFDPGDAEASEMRAQLYHQGQAVSEVWLYRWTV</sequence>
<evidence type="ECO:0000313" key="8">
    <source>
        <dbReference type="Proteomes" id="UP000030021"/>
    </source>
</evidence>
<evidence type="ECO:0000259" key="6">
    <source>
        <dbReference type="Pfam" id="PF04349"/>
    </source>
</evidence>
<keyword evidence="5" id="KW-0574">Periplasm</keyword>
<organism evidence="7 8">
    <name type="scientific">Roseovarius mucosus DSM 17069</name>
    <dbReference type="NCBI Taxonomy" id="1288298"/>
    <lineage>
        <taxon>Bacteria</taxon>
        <taxon>Pseudomonadati</taxon>
        <taxon>Pseudomonadota</taxon>
        <taxon>Alphaproteobacteria</taxon>
        <taxon>Rhodobacterales</taxon>
        <taxon>Roseobacteraceae</taxon>
        <taxon>Roseovarius</taxon>
    </lineage>
</organism>
<evidence type="ECO:0000256" key="5">
    <source>
        <dbReference type="ARBA" id="ARBA00022764"/>
    </source>
</evidence>
<dbReference type="GO" id="GO:0051274">
    <property type="term" value="P:beta-glucan biosynthetic process"/>
    <property type="evidence" value="ECO:0007669"/>
    <property type="project" value="TreeGrafter"/>
</dbReference>
<dbReference type="PANTHER" id="PTHR30504:SF2">
    <property type="entry name" value="GLUCANS BIOSYNTHESIS PROTEIN G"/>
    <property type="match status" value="1"/>
</dbReference>
<dbReference type="GO" id="GO:0003824">
    <property type="term" value="F:catalytic activity"/>
    <property type="evidence" value="ECO:0007669"/>
    <property type="project" value="InterPro"/>
</dbReference>
<evidence type="ECO:0000256" key="1">
    <source>
        <dbReference type="ARBA" id="ARBA00004418"/>
    </source>
</evidence>
<dbReference type="InterPro" id="IPR014718">
    <property type="entry name" value="GH-type_carb-bd"/>
</dbReference>
<proteinExistence type="inferred from homology"/>
<dbReference type="InterPro" id="IPR007444">
    <property type="entry name" value="Glucan_biosyn_MdoG_C"/>
</dbReference>
<dbReference type="UniPathway" id="UPA00637"/>
<keyword evidence="4" id="KW-0732">Signal</keyword>
<comment type="subcellular location">
    <subcellularLocation>
        <location evidence="1">Periplasm</location>
    </subcellularLocation>
</comment>
<dbReference type="HOGENOM" id="CLU_023403_2_0_5"/>
<feature type="domain" description="Glucan biosynthesis periplasmic MdoG C-terminal" evidence="6">
    <location>
        <begin position="28"/>
        <end position="499"/>
    </location>
</feature>
<reference evidence="7 8" key="1">
    <citation type="submission" date="2013-01" db="EMBL/GenBank/DDBJ databases">
        <authorList>
            <person name="Fiebig A."/>
            <person name="Goeker M."/>
            <person name="Klenk H.-P.P."/>
        </authorList>
    </citation>
    <scope>NUCLEOTIDE SEQUENCE [LARGE SCALE GENOMIC DNA]</scope>
    <source>
        <strain evidence="7 8">DSM 17069</strain>
    </source>
</reference>
<dbReference type="Gene3D" id="2.60.40.10">
    <property type="entry name" value="Immunoglobulins"/>
    <property type="match status" value="1"/>
</dbReference>
<dbReference type="InterPro" id="IPR013783">
    <property type="entry name" value="Ig-like_fold"/>
</dbReference>
<dbReference type="PIRSF" id="PIRSF006281">
    <property type="entry name" value="MdoG"/>
    <property type="match status" value="1"/>
</dbReference>
<evidence type="ECO:0000256" key="2">
    <source>
        <dbReference type="ARBA" id="ARBA00005001"/>
    </source>
</evidence>
<dbReference type="SUPFAM" id="SSF74650">
    <property type="entry name" value="Galactose mutarotase-like"/>
    <property type="match status" value="1"/>
</dbReference>
<dbReference type="Gene3D" id="2.70.98.10">
    <property type="match status" value="1"/>
</dbReference>
<dbReference type="InterPro" id="IPR014756">
    <property type="entry name" value="Ig_E-set"/>
</dbReference>
<dbReference type="GO" id="GO:0030288">
    <property type="term" value="C:outer membrane-bounded periplasmic space"/>
    <property type="evidence" value="ECO:0007669"/>
    <property type="project" value="TreeGrafter"/>
</dbReference>
<dbReference type="GO" id="GO:0030246">
    <property type="term" value="F:carbohydrate binding"/>
    <property type="evidence" value="ECO:0007669"/>
    <property type="project" value="InterPro"/>
</dbReference>
<dbReference type="PATRIC" id="fig|1288298.3.peg.947"/>
<dbReference type="Pfam" id="PF04349">
    <property type="entry name" value="MdoG"/>
    <property type="match status" value="1"/>
</dbReference>
<dbReference type="PANTHER" id="PTHR30504">
    <property type="entry name" value="GLUCANS BIOSYNTHESIS PROTEIN"/>
    <property type="match status" value="1"/>
</dbReference>
<dbReference type="SUPFAM" id="SSF81296">
    <property type="entry name" value="E set domains"/>
    <property type="match status" value="1"/>
</dbReference>
<dbReference type="STRING" id="215743.ROSMUCSMR3_02274"/>
<comment type="similarity">
    <text evidence="3">Belongs to the OpgD/OpgG family.</text>
</comment>
<name>A0A0A0HMR9_9RHOB</name>
<dbReference type="EMBL" id="AONH01000003">
    <property type="protein sequence ID" value="KGM89137.1"/>
    <property type="molecule type" value="Genomic_DNA"/>
</dbReference>
<evidence type="ECO:0000256" key="3">
    <source>
        <dbReference type="ARBA" id="ARBA00009284"/>
    </source>
</evidence>
<dbReference type="OrthoDB" id="9777817at2"/>
<dbReference type="FunFam" id="2.70.98.10:FF:000001">
    <property type="entry name" value="Glucans biosynthesis protein G"/>
    <property type="match status" value="1"/>
</dbReference>
<dbReference type="eggNOG" id="COG3131">
    <property type="taxonomic scope" value="Bacteria"/>
</dbReference>
<comment type="pathway">
    <text evidence="2">Glycan metabolism; osmoregulated periplasmic glucan (OPG) biosynthesis.</text>
</comment>
<evidence type="ECO:0000256" key="4">
    <source>
        <dbReference type="ARBA" id="ARBA00022729"/>
    </source>
</evidence>
<evidence type="ECO:0000313" key="7">
    <source>
        <dbReference type="EMBL" id="KGM89137.1"/>
    </source>
</evidence>
<dbReference type="Proteomes" id="UP000030021">
    <property type="component" value="Unassembled WGS sequence"/>
</dbReference>
<dbReference type="AlphaFoldDB" id="A0A0A0HMR9"/>
<dbReference type="InterPro" id="IPR011013">
    <property type="entry name" value="Gal_mutarotase_sf_dom"/>
</dbReference>
<gene>
    <name evidence="7" type="ORF">rosmuc_00934</name>
</gene>
<dbReference type="InterPro" id="IPR014438">
    <property type="entry name" value="Glucan_biosyn_MdoG/MdoD"/>
</dbReference>
<accession>A0A0A0HMR9</accession>
<protein>
    <submittedName>
        <fullName evidence="7">Periplasmic glucans biosynthesis protein</fullName>
    </submittedName>
</protein>
<comment type="caution">
    <text evidence="7">The sequence shown here is derived from an EMBL/GenBank/DDBJ whole genome shotgun (WGS) entry which is preliminary data.</text>
</comment>